<dbReference type="EMBL" id="BNBI01000003">
    <property type="protein sequence ID" value="GHE92844.1"/>
    <property type="molecule type" value="Genomic_DNA"/>
</dbReference>
<organism evidence="1 2">
    <name type="scientific">Streptomyces fumanus</name>
    <dbReference type="NCBI Taxonomy" id="67302"/>
    <lineage>
        <taxon>Bacteria</taxon>
        <taxon>Bacillati</taxon>
        <taxon>Actinomycetota</taxon>
        <taxon>Actinomycetes</taxon>
        <taxon>Kitasatosporales</taxon>
        <taxon>Streptomycetaceae</taxon>
        <taxon>Streptomyces</taxon>
    </lineage>
</organism>
<accession>A0A919DY78</accession>
<proteinExistence type="predicted"/>
<dbReference type="AlphaFoldDB" id="A0A919DY78"/>
<keyword evidence="2" id="KW-1185">Reference proteome</keyword>
<reference evidence="1" key="2">
    <citation type="submission" date="2020-09" db="EMBL/GenBank/DDBJ databases">
        <authorList>
            <person name="Sun Q."/>
            <person name="Ohkuma M."/>
        </authorList>
    </citation>
    <scope>NUCLEOTIDE SEQUENCE</scope>
    <source>
        <strain evidence="1">JCM 4477</strain>
    </source>
</reference>
<evidence type="ECO:0000313" key="1">
    <source>
        <dbReference type="EMBL" id="GHE92844.1"/>
    </source>
</evidence>
<reference evidence="1" key="1">
    <citation type="journal article" date="2014" name="Int. J. Syst. Evol. Microbiol.">
        <title>Complete genome sequence of Corynebacterium casei LMG S-19264T (=DSM 44701T), isolated from a smear-ripened cheese.</title>
        <authorList>
            <consortium name="US DOE Joint Genome Institute (JGI-PGF)"/>
            <person name="Walter F."/>
            <person name="Albersmeier A."/>
            <person name="Kalinowski J."/>
            <person name="Ruckert C."/>
        </authorList>
    </citation>
    <scope>NUCLEOTIDE SEQUENCE</scope>
    <source>
        <strain evidence="1">JCM 4477</strain>
    </source>
</reference>
<comment type="caution">
    <text evidence="1">The sequence shown here is derived from an EMBL/GenBank/DDBJ whole genome shotgun (WGS) entry which is preliminary data.</text>
</comment>
<name>A0A919DY78_9ACTN</name>
<gene>
    <name evidence="1" type="ORF">GCM10018772_15680</name>
</gene>
<sequence>MPGFPTVREPRSRPMDTHIALWETDEVDRLKRVSGDEYAGPRVSTRR</sequence>
<dbReference type="Proteomes" id="UP000630718">
    <property type="component" value="Unassembled WGS sequence"/>
</dbReference>
<evidence type="ECO:0000313" key="2">
    <source>
        <dbReference type="Proteomes" id="UP000630718"/>
    </source>
</evidence>
<protein>
    <submittedName>
        <fullName evidence="1">Uncharacterized protein</fullName>
    </submittedName>
</protein>